<dbReference type="EMBL" id="JAPNKA010000001">
    <property type="protein sequence ID" value="MCY1075994.1"/>
    <property type="molecule type" value="Genomic_DNA"/>
</dbReference>
<feature type="region of interest" description="Disordered" evidence="1">
    <location>
        <begin position="171"/>
        <end position="191"/>
    </location>
</feature>
<organism evidence="3 4">
    <name type="scientific">Archangium lansingense</name>
    <dbReference type="NCBI Taxonomy" id="2995310"/>
    <lineage>
        <taxon>Bacteria</taxon>
        <taxon>Pseudomonadati</taxon>
        <taxon>Myxococcota</taxon>
        <taxon>Myxococcia</taxon>
        <taxon>Myxococcales</taxon>
        <taxon>Cystobacterineae</taxon>
        <taxon>Archangiaceae</taxon>
        <taxon>Archangium</taxon>
    </lineage>
</organism>
<keyword evidence="2" id="KW-0472">Membrane</keyword>
<sequence length="246" mass="26474">MKKEPESSGEELEQLGPYQLHEQVPQDELRHGELYRATHETSGATALVFKPAEGDGVPLPGDWRVRCVSSTSPGYVALEVEDSRWAVAPDKHSVEALMCLFESVREGVGWMSAAFPSSDEPRPWRRMGLALAVAAVLMVALLPAALAPVAEGRGREEAAEEVWATDVNVDPVPVRSGEAPRPRKNQKGAPCTEGLEVEVSGACWLPIEKRPCPPQTVAYQGQCLLPVAVPRPPVTSLDGGDGSVPR</sequence>
<dbReference type="RefSeq" id="WP_267534904.1">
    <property type="nucleotide sequence ID" value="NZ_JAPNKA010000001.1"/>
</dbReference>
<proteinExistence type="predicted"/>
<feature type="transmembrane region" description="Helical" evidence="2">
    <location>
        <begin position="127"/>
        <end position="146"/>
    </location>
</feature>
<evidence type="ECO:0000256" key="1">
    <source>
        <dbReference type="SAM" id="MobiDB-lite"/>
    </source>
</evidence>
<evidence type="ECO:0000313" key="4">
    <source>
        <dbReference type="Proteomes" id="UP001207654"/>
    </source>
</evidence>
<accession>A0ABT4A3Z9</accession>
<evidence type="ECO:0000256" key="2">
    <source>
        <dbReference type="SAM" id="Phobius"/>
    </source>
</evidence>
<evidence type="ECO:0000313" key="3">
    <source>
        <dbReference type="EMBL" id="MCY1075994.1"/>
    </source>
</evidence>
<gene>
    <name evidence="3" type="ORF">OV287_16080</name>
</gene>
<comment type="caution">
    <text evidence="3">The sequence shown here is derived from an EMBL/GenBank/DDBJ whole genome shotgun (WGS) entry which is preliminary data.</text>
</comment>
<keyword evidence="4" id="KW-1185">Reference proteome</keyword>
<reference evidence="3 4" key="1">
    <citation type="submission" date="2022-11" db="EMBL/GenBank/DDBJ databases">
        <title>Minimal conservation of predation-associated metabolite biosynthetic gene clusters underscores biosynthetic potential of Myxococcota including descriptions for ten novel species: Archangium lansinium sp. nov., Myxococcus landrumus sp. nov., Nannocystis bai.</title>
        <authorList>
            <person name="Ahearne A."/>
            <person name="Stevens C."/>
            <person name="Phillips K."/>
        </authorList>
    </citation>
    <scope>NUCLEOTIDE SEQUENCE [LARGE SCALE GENOMIC DNA]</scope>
    <source>
        <strain evidence="3 4">MIWBW</strain>
    </source>
</reference>
<protein>
    <submittedName>
        <fullName evidence="3">Uncharacterized protein</fullName>
    </submittedName>
</protein>
<dbReference type="Proteomes" id="UP001207654">
    <property type="component" value="Unassembled WGS sequence"/>
</dbReference>
<keyword evidence="2" id="KW-1133">Transmembrane helix</keyword>
<name>A0ABT4A3Z9_9BACT</name>
<keyword evidence="2" id="KW-0812">Transmembrane</keyword>
<feature type="region of interest" description="Disordered" evidence="1">
    <location>
        <begin position="1"/>
        <end position="23"/>
    </location>
</feature>